<accession>D6PJ81</accession>
<sequence length="67" mass="7137">MFGCSARAVNLTWTASRSEPGVALSARERTAPNSRIRLAIETYLSNNGMGTVVSGWLARLLARSLAG</sequence>
<protein>
    <submittedName>
        <fullName evidence="1">Uncharacterized protein</fullName>
    </submittedName>
</protein>
<proteinExistence type="predicted"/>
<dbReference type="AlphaFoldDB" id="D6PJ81"/>
<dbReference type="EMBL" id="GU943097">
    <property type="protein sequence ID" value="ADD95782.1"/>
    <property type="molecule type" value="Genomic_DNA"/>
</dbReference>
<name>D6PJ81_9ZZZZ</name>
<evidence type="ECO:0000313" key="1">
    <source>
        <dbReference type="EMBL" id="ADD95782.1"/>
    </source>
</evidence>
<organism evidence="1">
    <name type="scientific">uncultured organism MedDCM-OCT-S08-C288</name>
    <dbReference type="NCBI Taxonomy" id="743637"/>
    <lineage>
        <taxon>unclassified sequences</taxon>
        <taxon>environmental samples</taxon>
    </lineage>
</organism>
<reference evidence="1" key="1">
    <citation type="journal article" date="2010" name="ISME J.">
        <title>Metagenome of the Mediterranean deep chlorophyll maximum studied by direct and fosmid library 454 pyrosequencing.</title>
        <authorList>
            <person name="Ghai R."/>
            <person name="Martin-Cuadrado A.B."/>
            <person name="Molto A.G."/>
            <person name="Heredia I.G."/>
            <person name="Cabrera R."/>
            <person name="Martin J."/>
            <person name="Verdu M."/>
            <person name="Deschamps P."/>
            <person name="Moreira D."/>
            <person name="Lopez-Garcia P."/>
            <person name="Mira A."/>
            <person name="Rodriguez-Valera F."/>
        </authorList>
    </citation>
    <scope>NUCLEOTIDE SEQUENCE</scope>
</reference>